<dbReference type="EMBL" id="JARJCN010000033">
    <property type="protein sequence ID" value="KAJ7085683.1"/>
    <property type="molecule type" value="Genomic_DNA"/>
</dbReference>
<reference evidence="1" key="1">
    <citation type="submission" date="2023-03" db="EMBL/GenBank/DDBJ databases">
        <title>Massive genome expansion in bonnet fungi (Mycena s.s.) driven by repeated elements and novel gene families across ecological guilds.</title>
        <authorList>
            <consortium name="Lawrence Berkeley National Laboratory"/>
            <person name="Harder C.B."/>
            <person name="Miyauchi S."/>
            <person name="Viragh M."/>
            <person name="Kuo A."/>
            <person name="Thoen E."/>
            <person name="Andreopoulos B."/>
            <person name="Lu D."/>
            <person name="Skrede I."/>
            <person name="Drula E."/>
            <person name="Henrissat B."/>
            <person name="Morin E."/>
            <person name="Kohler A."/>
            <person name="Barry K."/>
            <person name="LaButti K."/>
            <person name="Morin E."/>
            <person name="Salamov A."/>
            <person name="Lipzen A."/>
            <person name="Mereny Z."/>
            <person name="Hegedus B."/>
            <person name="Baldrian P."/>
            <person name="Stursova M."/>
            <person name="Weitz H."/>
            <person name="Taylor A."/>
            <person name="Grigoriev I.V."/>
            <person name="Nagy L.G."/>
            <person name="Martin F."/>
            <person name="Kauserud H."/>
        </authorList>
    </citation>
    <scope>NUCLEOTIDE SEQUENCE</scope>
    <source>
        <strain evidence="1">CBHHK173m</strain>
    </source>
</reference>
<proteinExistence type="predicted"/>
<evidence type="ECO:0000313" key="1">
    <source>
        <dbReference type="EMBL" id="KAJ7085683.1"/>
    </source>
</evidence>
<dbReference type="AlphaFoldDB" id="A0AAD6XMV9"/>
<organism evidence="1 2">
    <name type="scientific">Mycena belliarum</name>
    <dbReference type="NCBI Taxonomy" id="1033014"/>
    <lineage>
        <taxon>Eukaryota</taxon>
        <taxon>Fungi</taxon>
        <taxon>Dikarya</taxon>
        <taxon>Basidiomycota</taxon>
        <taxon>Agaricomycotina</taxon>
        <taxon>Agaricomycetes</taxon>
        <taxon>Agaricomycetidae</taxon>
        <taxon>Agaricales</taxon>
        <taxon>Marasmiineae</taxon>
        <taxon>Mycenaceae</taxon>
        <taxon>Mycena</taxon>
    </lineage>
</organism>
<protein>
    <submittedName>
        <fullName evidence="1">Uncharacterized protein</fullName>
    </submittedName>
</protein>
<gene>
    <name evidence="1" type="ORF">B0H15DRAFT_364160</name>
</gene>
<keyword evidence="2" id="KW-1185">Reference proteome</keyword>
<sequence>MISICAFNPQQPAIWRRPSQAIRVLLDGWTRYLATIPSSIAYGQQEIFSDISLISPLWRSRFPCCSGCGDCGDHDHVDRSFEISSKACNSRLRVYFIIDKAHCFSSAAACARNGGQTRQQASTLSISEVGKSWTRTSCRGCGMEAPYLSAKLVGNRQLIFQGPLYAVACDTDWAVFSGMTVCCVGSRQHRTLKLAFRSLCSRLFLPSPSSFW</sequence>
<name>A0AAD6XMV9_9AGAR</name>
<comment type="caution">
    <text evidence="1">The sequence shown here is derived from an EMBL/GenBank/DDBJ whole genome shotgun (WGS) entry which is preliminary data.</text>
</comment>
<evidence type="ECO:0000313" key="2">
    <source>
        <dbReference type="Proteomes" id="UP001222325"/>
    </source>
</evidence>
<accession>A0AAD6XMV9</accession>
<dbReference type="Proteomes" id="UP001222325">
    <property type="component" value="Unassembled WGS sequence"/>
</dbReference>